<dbReference type="InterPro" id="IPR027417">
    <property type="entry name" value="P-loop_NTPase"/>
</dbReference>
<keyword evidence="3" id="KW-0547">Nucleotide-binding</keyword>
<dbReference type="CDD" id="cd03220">
    <property type="entry name" value="ABC_KpsT_Wzt"/>
    <property type="match status" value="1"/>
</dbReference>
<feature type="domain" description="ABC transporter" evidence="5">
    <location>
        <begin position="49"/>
        <end position="269"/>
    </location>
</feature>
<dbReference type="Gene3D" id="2.70.50.60">
    <property type="entry name" value="abc- transporter (atp binding component) like domain"/>
    <property type="match status" value="1"/>
</dbReference>
<dbReference type="InterPro" id="IPR003593">
    <property type="entry name" value="AAA+_ATPase"/>
</dbReference>
<organism evidence="6">
    <name type="scientific">uncultured Aureispira sp</name>
    <dbReference type="NCBI Taxonomy" id="1331704"/>
    <lineage>
        <taxon>Bacteria</taxon>
        <taxon>Pseudomonadati</taxon>
        <taxon>Bacteroidota</taxon>
        <taxon>Saprospiria</taxon>
        <taxon>Saprospirales</taxon>
        <taxon>Saprospiraceae</taxon>
        <taxon>Aureispira</taxon>
        <taxon>environmental samples</taxon>
    </lineage>
</organism>
<accession>A0A6S6UEA0</accession>
<name>A0A6S6UEA0_9BACT</name>
<evidence type="ECO:0000313" key="6">
    <source>
        <dbReference type="EMBL" id="CAA6830198.1"/>
    </source>
</evidence>
<evidence type="ECO:0000256" key="1">
    <source>
        <dbReference type="ARBA" id="ARBA00005417"/>
    </source>
</evidence>
<dbReference type="InterPro" id="IPR015860">
    <property type="entry name" value="ABC_transpr_TagH-like"/>
</dbReference>
<dbReference type="Pfam" id="PF14524">
    <property type="entry name" value="Wzt_C"/>
    <property type="match status" value="1"/>
</dbReference>
<gene>
    <name evidence="6" type="ORF">HELGO_WM26855</name>
</gene>
<dbReference type="EC" id="3.6.3.40" evidence="6"/>
<dbReference type="GO" id="GO:0016887">
    <property type="term" value="F:ATP hydrolysis activity"/>
    <property type="evidence" value="ECO:0007669"/>
    <property type="project" value="InterPro"/>
</dbReference>
<dbReference type="GO" id="GO:0016020">
    <property type="term" value="C:membrane"/>
    <property type="evidence" value="ECO:0007669"/>
    <property type="project" value="InterPro"/>
</dbReference>
<evidence type="ECO:0000259" key="5">
    <source>
        <dbReference type="PROSITE" id="PS50893"/>
    </source>
</evidence>
<comment type="similarity">
    <text evidence="1">Belongs to the ABC transporter superfamily.</text>
</comment>
<dbReference type="PROSITE" id="PS00211">
    <property type="entry name" value="ABC_TRANSPORTER_1"/>
    <property type="match status" value="1"/>
</dbReference>
<dbReference type="Gene3D" id="3.40.50.300">
    <property type="entry name" value="P-loop containing nucleotide triphosphate hydrolases"/>
    <property type="match status" value="1"/>
</dbReference>
<dbReference type="InterPro" id="IPR029439">
    <property type="entry name" value="Wzt_C"/>
</dbReference>
<dbReference type="EMBL" id="CACVAQ010000540">
    <property type="protein sequence ID" value="CAA6830198.1"/>
    <property type="molecule type" value="Genomic_DNA"/>
</dbReference>
<dbReference type="PANTHER" id="PTHR46743:SF2">
    <property type="entry name" value="TEICHOIC ACIDS EXPORT ATP-BINDING PROTEIN TAGH"/>
    <property type="match status" value="1"/>
</dbReference>
<dbReference type="CDD" id="cd10147">
    <property type="entry name" value="Wzt_C-like"/>
    <property type="match status" value="1"/>
</dbReference>
<evidence type="ECO:0000256" key="4">
    <source>
        <dbReference type="ARBA" id="ARBA00022840"/>
    </source>
</evidence>
<keyword evidence="4 6" id="KW-0067">ATP-binding</keyword>
<protein>
    <submittedName>
        <fullName evidence="6">Teichoic acid export ATP-binding protein TagH (EC)</fullName>
        <ecNumber evidence="6">3.6.3.40</ecNumber>
    </submittedName>
</protein>
<dbReference type="InterPro" id="IPR003439">
    <property type="entry name" value="ABC_transporter-like_ATP-bd"/>
</dbReference>
<dbReference type="GO" id="GO:0140359">
    <property type="term" value="F:ABC-type transporter activity"/>
    <property type="evidence" value="ECO:0007669"/>
    <property type="project" value="InterPro"/>
</dbReference>
<dbReference type="SMART" id="SM00382">
    <property type="entry name" value="AAA"/>
    <property type="match status" value="1"/>
</dbReference>
<dbReference type="PROSITE" id="PS50893">
    <property type="entry name" value="ABC_TRANSPORTER_2"/>
    <property type="match status" value="1"/>
</dbReference>
<dbReference type="SUPFAM" id="SSF52540">
    <property type="entry name" value="P-loop containing nucleoside triphosphate hydrolases"/>
    <property type="match status" value="1"/>
</dbReference>
<dbReference type="GO" id="GO:0005524">
    <property type="term" value="F:ATP binding"/>
    <property type="evidence" value="ECO:0007669"/>
    <property type="project" value="UniProtKB-KW"/>
</dbReference>
<dbReference type="PANTHER" id="PTHR46743">
    <property type="entry name" value="TEICHOIC ACIDS EXPORT ATP-BINDING PROTEIN TAGH"/>
    <property type="match status" value="1"/>
</dbReference>
<dbReference type="InterPro" id="IPR050683">
    <property type="entry name" value="Bact_Polysacc_Export_ATP-bd"/>
</dbReference>
<evidence type="ECO:0000256" key="3">
    <source>
        <dbReference type="ARBA" id="ARBA00022741"/>
    </source>
</evidence>
<sequence>MSNVTLSIEKLSKQYRLGEIGTGTLSHDLNRLWAKLRGKEDPYSLVGQVNDRSIQSKSEYVWALKDIDFKVQKGEVLGIIGKNGAGKSTLLKLISRVTAPTQGSIKAKGRIASLLEVGTGMHPEMTARENIYLNGAILGMKRNEITEKFDEIVEFAGCAMYIDTPVKRYSSGMRVRLGFAVAAFLEPEILIVDEVLAVGDAEFQKKAIGKMKEVSRGGGRTVLFVSHNMGSIRTLCTRAIVLDQGMQVFDGTPDESINYYLTSNKVDMTQHLADRTDRGGNGKLVFTEVKMLNNLGGLTQEIISGDKAQFVISYKTNGPILSNRFLLGVTFWDKNENRVLGYSSDEMGMEFNEFNSTGEFILDIPSLAIRGGLYDIKLVATEGGTQAEHMLDNISNAFTLTILPGDFWSVGQPNRSNNMVLLDGMIHHV</sequence>
<keyword evidence="6" id="KW-0378">Hydrolase</keyword>
<keyword evidence="2" id="KW-0813">Transport</keyword>
<evidence type="ECO:0000256" key="2">
    <source>
        <dbReference type="ARBA" id="ARBA00022448"/>
    </source>
</evidence>
<proteinExistence type="inferred from homology"/>
<dbReference type="AlphaFoldDB" id="A0A6S6UEA0"/>
<dbReference type="Pfam" id="PF00005">
    <property type="entry name" value="ABC_tran"/>
    <property type="match status" value="1"/>
</dbReference>
<dbReference type="InterPro" id="IPR017871">
    <property type="entry name" value="ABC_transporter-like_CS"/>
</dbReference>
<reference evidence="6" key="1">
    <citation type="submission" date="2020-01" db="EMBL/GenBank/DDBJ databases">
        <authorList>
            <person name="Meier V. D."/>
            <person name="Meier V D."/>
        </authorList>
    </citation>
    <scope>NUCLEOTIDE SEQUENCE</scope>
    <source>
        <strain evidence="6">HLG_WM_MAG_10</strain>
    </source>
</reference>